<dbReference type="PROSITE" id="PS51318">
    <property type="entry name" value="TAT"/>
    <property type="match status" value="1"/>
</dbReference>
<organism evidence="2 3">
    <name type="scientific">Pedosphaera parvula (strain Ellin514)</name>
    <dbReference type="NCBI Taxonomy" id="320771"/>
    <lineage>
        <taxon>Bacteria</taxon>
        <taxon>Pseudomonadati</taxon>
        <taxon>Verrucomicrobiota</taxon>
        <taxon>Pedosphaerae</taxon>
        <taxon>Pedosphaerales</taxon>
        <taxon>Pedosphaeraceae</taxon>
        <taxon>Pedosphaera</taxon>
    </lineage>
</organism>
<gene>
    <name evidence="2" type="ORF">Cflav_PD3578</name>
</gene>
<reference evidence="2 3" key="1">
    <citation type="journal article" date="2011" name="J. Bacteriol.">
        <title>Genome sequence of 'Pedosphaera parvula' Ellin514, an aerobic Verrucomicrobial isolate from pasture soil.</title>
        <authorList>
            <person name="Kant R."/>
            <person name="van Passel M.W."/>
            <person name="Sangwan P."/>
            <person name="Palva A."/>
            <person name="Lucas S."/>
            <person name="Copeland A."/>
            <person name="Lapidus A."/>
            <person name="Glavina Del Rio T."/>
            <person name="Dalin E."/>
            <person name="Tice H."/>
            <person name="Bruce D."/>
            <person name="Goodwin L."/>
            <person name="Pitluck S."/>
            <person name="Chertkov O."/>
            <person name="Larimer F.W."/>
            <person name="Land M.L."/>
            <person name="Hauser L."/>
            <person name="Brettin T.S."/>
            <person name="Detter J.C."/>
            <person name="Han S."/>
            <person name="de Vos W.M."/>
            <person name="Janssen P.H."/>
            <person name="Smidt H."/>
        </authorList>
    </citation>
    <scope>NUCLEOTIDE SEQUENCE [LARGE SCALE GENOMIC DNA]</scope>
    <source>
        <strain evidence="2 3">Ellin514</strain>
    </source>
</reference>
<feature type="domain" description="Metallo-beta-lactamase" evidence="1">
    <location>
        <begin position="73"/>
        <end position="280"/>
    </location>
</feature>
<dbReference type="InterPro" id="IPR024884">
    <property type="entry name" value="NAPE-PLD"/>
</dbReference>
<dbReference type="PIRSF" id="PIRSF038896">
    <property type="entry name" value="NAPE-PLD"/>
    <property type="match status" value="1"/>
</dbReference>
<dbReference type="PANTHER" id="PTHR15032">
    <property type="entry name" value="N-ACYL-PHOSPHATIDYLETHANOLAMINE-HYDROLYZING PHOSPHOLIPASE D"/>
    <property type="match status" value="1"/>
</dbReference>
<dbReference type="SUPFAM" id="SSF56281">
    <property type="entry name" value="Metallo-hydrolase/oxidoreductase"/>
    <property type="match status" value="1"/>
</dbReference>
<dbReference type="STRING" id="320771.Cflav_PD3578"/>
<dbReference type="GO" id="GO:0008270">
    <property type="term" value="F:zinc ion binding"/>
    <property type="evidence" value="ECO:0007669"/>
    <property type="project" value="InterPro"/>
</dbReference>
<sequence precursor="true">MTQNHKHNHHTRRNFLALGAVGAMGLYMAYSEQYVPKMMRELVADAGRSILTPTHKPQPKRWLDNAITASWLGHSSVLLNFYGVTILTDPVLGMRVGADLGLATVGPKRLVAPALSVKQLPHIDLVLMSHAHMDHFDMATLKQMPDTTAAVTAKATSDLFGYTNITKTKELAWGEKTTVRTSNGEVNVQAFEVKHWGARWRHDTQRGYNGYVLEREGRKVIFGGDTAMTDTFKPLRSRGPYDLAIMPIGAYQPWECSHCTPEQSLRMANDAGANYILPIHHKTFKLGREGAHEPIERLQKALASEPERIALKDIGETFSMA</sequence>
<dbReference type="Proteomes" id="UP000003688">
    <property type="component" value="Unassembled WGS sequence"/>
</dbReference>
<dbReference type="GO" id="GO:0005737">
    <property type="term" value="C:cytoplasm"/>
    <property type="evidence" value="ECO:0007669"/>
    <property type="project" value="TreeGrafter"/>
</dbReference>
<evidence type="ECO:0000313" key="3">
    <source>
        <dbReference type="Proteomes" id="UP000003688"/>
    </source>
</evidence>
<dbReference type="SMART" id="SM00849">
    <property type="entry name" value="Lactamase_B"/>
    <property type="match status" value="1"/>
</dbReference>
<keyword evidence="3" id="KW-1185">Reference proteome</keyword>
<comment type="caution">
    <text evidence="2">The sequence shown here is derived from an EMBL/GenBank/DDBJ whole genome shotgun (WGS) entry which is preliminary data.</text>
</comment>
<evidence type="ECO:0000259" key="1">
    <source>
        <dbReference type="SMART" id="SM00849"/>
    </source>
</evidence>
<name>B9XH85_PEDPL</name>
<dbReference type="InterPro" id="IPR001279">
    <property type="entry name" value="Metallo-B-lactamas"/>
</dbReference>
<evidence type="ECO:0000313" key="2">
    <source>
        <dbReference type="EMBL" id="EEF60720.1"/>
    </source>
</evidence>
<dbReference type="PANTHER" id="PTHR15032:SF36">
    <property type="entry name" value="METALLO-BETA-LACTAMASE DOMAIN-CONTAINING PROTEIN"/>
    <property type="match status" value="1"/>
</dbReference>
<protein>
    <recommendedName>
        <fullName evidence="1">Metallo-beta-lactamase domain-containing protein</fullName>
    </recommendedName>
</protein>
<dbReference type="OrthoDB" id="9805728at2"/>
<dbReference type="RefSeq" id="WP_007415179.1">
    <property type="nucleotide sequence ID" value="NZ_ABOX02000014.1"/>
</dbReference>
<dbReference type="InterPro" id="IPR006311">
    <property type="entry name" value="TAT_signal"/>
</dbReference>
<dbReference type="InterPro" id="IPR036866">
    <property type="entry name" value="RibonucZ/Hydroxyglut_hydro"/>
</dbReference>
<dbReference type="Gene3D" id="3.60.15.10">
    <property type="entry name" value="Ribonuclease Z/Hydroxyacylglutathione hydrolase-like"/>
    <property type="match status" value="1"/>
</dbReference>
<dbReference type="Pfam" id="PF12706">
    <property type="entry name" value="Lactamase_B_2"/>
    <property type="match status" value="1"/>
</dbReference>
<proteinExistence type="predicted"/>
<dbReference type="GO" id="GO:0070290">
    <property type="term" value="F:N-acylphosphatidylethanolamine-specific phospholipase D activity"/>
    <property type="evidence" value="ECO:0007669"/>
    <property type="project" value="InterPro"/>
</dbReference>
<dbReference type="EMBL" id="ABOX02000014">
    <property type="protein sequence ID" value="EEF60720.1"/>
    <property type="molecule type" value="Genomic_DNA"/>
</dbReference>
<accession>B9XH85</accession>
<dbReference type="AlphaFoldDB" id="B9XH85"/>